<feature type="domain" description="ABC transmembrane type-1" evidence="9">
    <location>
        <begin position="72"/>
        <end position="260"/>
    </location>
</feature>
<evidence type="ECO:0000256" key="4">
    <source>
        <dbReference type="ARBA" id="ARBA00022519"/>
    </source>
</evidence>
<dbReference type="GO" id="GO:0005886">
    <property type="term" value="C:plasma membrane"/>
    <property type="evidence" value="ECO:0007669"/>
    <property type="project" value="UniProtKB-SubCell"/>
</dbReference>
<evidence type="ECO:0000313" key="10">
    <source>
        <dbReference type="EMBL" id="GGD22143.1"/>
    </source>
</evidence>
<accession>A0A917DBA5</accession>
<evidence type="ECO:0000256" key="7">
    <source>
        <dbReference type="ARBA" id="ARBA00023136"/>
    </source>
</evidence>
<dbReference type="SUPFAM" id="SSF161098">
    <property type="entry name" value="MetI-like"/>
    <property type="match status" value="1"/>
</dbReference>
<comment type="caution">
    <text evidence="10">The sequence shown here is derived from an EMBL/GenBank/DDBJ whole genome shotgun (WGS) entry which is preliminary data.</text>
</comment>
<keyword evidence="5 8" id="KW-0812">Transmembrane</keyword>
<evidence type="ECO:0000256" key="6">
    <source>
        <dbReference type="ARBA" id="ARBA00022989"/>
    </source>
</evidence>
<dbReference type="Pfam" id="PF00528">
    <property type="entry name" value="BPD_transp_1"/>
    <property type="match status" value="1"/>
</dbReference>
<dbReference type="EMBL" id="BMJJ01000005">
    <property type="protein sequence ID" value="GGD22143.1"/>
    <property type="molecule type" value="Genomic_DNA"/>
</dbReference>
<dbReference type="Proteomes" id="UP000613160">
    <property type="component" value="Unassembled WGS sequence"/>
</dbReference>
<dbReference type="InterPro" id="IPR035906">
    <property type="entry name" value="MetI-like_sf"/>
</dbReference>
<dbReference type="InterPro" id="IPR000515">
    <property type="entry name" value="MetI-like"/>
</dbReference>
<dbReference type="Gene3D" id="1.10.3720.10">
    <property type="entry name" value="MetI-like"/>
    <property type="match status" value="1"/>
</dbReference>
<keyword evidence="3" id="KW-1003">Cell membrane</keyword>
<comment type="similarity">
    <text evidence="8">Belongs to the binding-protein-dependent transport system permease family.</text>
</comment>
<name>A0A917DBA5_9HYPH</name>
<evidence type="ECO:0000256" key="3">
    <source>
        <dbReference type="ARBA" id="ARBA00022475"/>
    </source>
</evidence>
<evidence type="ECO:0000256" key="1">
    <source>
        <dbReference type="ARBA" id="ARBA00004429"/>
    </source>
</evidence>
<evidence type="ECO:0000256" key="5">
    <source>
        <dbReference type="ARBA" id="ARBA00022692"/>
    </source>
</evidence>
<organism evidence="10 11">
    <name type="scientific">Aureimonas glaciei</name>
    <dbReference type="NCBI Taxonomy" id="1776957"/>
    <lineage>
        <taxon>Bacteria</taxon>
        <taxon>Pseudomonadati</taxon>
        <taxon>Pseudomonadota</taxon>
        <taxon>Alphaproteobacteria</taxon>
        <taxon>Hyphomicrobiales</taxon>
        <taxon>Aurantimonadaceae</taxon>
        <taxon>Aureimonas</taxon>
    </lineage>
</organism>
<dbReference type="RefSeq" id="WP_188851270.1">
    <property type="nucleotide sequence ID" value="NZ_BMJJ01000005.1"/>
</dbReference>
<dbReference type="PANTHER" id="PTHR43357:SF4">
    <property type="entry name" value="INNER MEMBRANE ABC TRANSPORTER PERMEASE PROTEIN YDCV"/>
    <property type="match status" value="1"/>
</dbReference>
<dbReference type="AlphaFoldDB" id="A0A917DBA5"/>
<gene>
    <name evidence="10" type="ORF">GCM10011335_26300</name>
</gene>
<feature type="transmembrane region" description="Helical" evidence="8">
    <location>
        <begin position="143"/>
        <end position="165"/>
    </location>
</feature>
<feature type="transmembrane region" description="Helical" evidence="8">
    <location>
        <begin position="107"/>
        <end position="131"/>
    </location>
</feature>
<proteinExistence type="inferred from homology"/>
<evidence type="ECO:0000256" key="2">
    <source>
        <dbReference type="ARBA" id="ARBA00022448"/>
    </source>
</evidence>
<feature type="transmembrane region" description="Helical" evidence="8">
    <location>
        <begin position="76"/>
        <end position="95"/>
    </location>
</feature>
<reference evidence="10" key="1">
    <citation type="journal article" date="2014" name="Int. J. Syst. Evol. Microbiol.">
        <title>Complete genome sequence of Corynebacterium casei LMG S-19264T (=DSM 44701T), isolated from a smear-ripened cheese.</title>
        <authorList>
            <consortium name="US DOE Joint Genome Institute (JGI-PGF)"/>
            <person name="Walter F."/>
            <person name="Albersmeier A."/>
            <person name="Kalinowski J."/>
            <person name="Ruckert C."/>
        </authorList>
    </citation>
    <scope>NUCLEOTIDE SEQUENCE</scope>
    <source>
        <strain evidence="10">CGMCC 1.15493</strain>
    </source>
</reference>
<dbReference type="CDD" id="cd06261">
    <property type="entry name" value="TM_PBP2"/>
    <property type="match status" value="1"/>
</dbReference>
<sequence length="271" mass="29291">MSLETSELASERIARRFVRFFSAAVLFFLVAPVLTVVPLSFNQSTYFSYPMTGVTLGWYEAIVLSPEWRTAIANSFVIGICATGIATVLGTLAAIGISRPSFPFRGVIVPILIAPMIIPIVIVAVSLYLVFAPLHLVNTHIGVILAHATLGAPFVVIIVTARLMAFDTNLSRAATSLGATPLTAFRRVMLPQILPGVATGGIFAFATSFDEVVVILFIGGTEQRTIPRQMWSGIRDQINPTILAMAGFLTIFAVLLFLLIGWLQNRNAPAR</sequence>
<keyword evidence="7 8" id="KW-0472">Membrane</keyword>
<feature type="transmembrane region" description="Helical" evidence="8">
    <location>
        <begin position="193"/>
        <end position="220"/>
    </location>
</feature>
<comment type="subcellular location">
    <subcellularLocation>
        <location evidence="1">Cell inner membrane</location>
        <topology evidence="1">Multi-pass membrane protein</topology>
    </subcellularLocation>
    <subcellularLocation>
        <location evidence="8">Cell membrane</location>
        <topology evidence="8">Multi-pass membrane protein</topology>
    </subcellularLocation>
</comment>
<evidence type="ECO:0000256" key="8">
    <source>
        <dbReference type="RuleBase" id="RU363032"/>
    </source>
</evidence>
<evidence type="ECO:0000259" key="9">
    <source>
        <dbReference type="PROSITE" id="PS50928"/>
    </source>
</evidence>
<dbReference type="PANTHER" id="PTHR43357">
    <property type="entry name" value="INNER MEMBRANE ABC TRANSPORTER PERMEASE PROTEIN YDCV"/>
    <property type="match status" value="1"/>
</dbReference>
<evidence type="ECO:0000313" key="11">
    <source>
        <dbReference type="Proteomes" id="UP000613160"/>
    </source>
</evidence>
<protein>
    <submittedName>
        <fullName evidence="10">ABC transporter permease</fullName>
    </submittedName>
</protein>
<feature type="transmembrane region" description="Helical" evidence="8">
    <location>
        <begin position="241"/>
        <end position="263"/>
    </location>
</feature>
<feature type="transmembrane region" description="Helical" evidence="8">
    <location>
        <begin position="20"/>
        <end position="41"/>
    </location>
</feature>
<keyword evidence="6 8" id="KW-1133">Transmembrane helix</keyword>
<dbReference type="GO" id="GO:0055085">
    <property type="term" value="P:transmembrane transport"/>
    <property type="evidence" value="ECO:0007669"/>
    <property type="project" value="InterPro"/>
</dbReference>
<dbReference type="PROSITE" id="PS50928">
    <property type="entry name" value="ABC_TM1"/>
    <property type="match status" value="1"/>
</dbReference>
<keyword evidence="4" id="KW-0997">Cell inner membrane</keyword>
<feature type="transmembrane region" description="Helical" evidence="8">
    <location>
        <begin position="47"/>
        <end position="64"/>
    </location>
</feature>
<reference evidence="10" key="2">
    <citation type="submission" date="2020-09" db="EMBL/GenBank/DDBJ databases">
        <authorList>
            <person name="Sun Q."/>
            <person name="Zhou Y."/>
        </authorList>
    </citation>
    <scope>NUCLEOTIDE SEQUENCE</scope>
    <source>
        <strain evidence="10">CGMCC 1.15493</strain>
    </source>
</reference>
<keyword evidence="2 8" id="KW-0813">Transport</keyword>
<keyword evidence="11" id="KW-1185">Reference proteome</keyword>